<feature type="transmembrane region" description="Helical" evidence="1">
    <location>
        <begin position="29"/>
        <end position="47"/>
    </location>
</feature>
<feature type="transmembrane region" description="Helical" evidence="1">
    <location>
        <begin position="120"/>
        <end position="144"/>
    </location>
</feature>
<feature type="transmembrane region" description="Helical" evidence="1">
    <location>
        <begin position="150"/>
        <end position="174"/>
    </location>
</feature>
<protein>
    <submittedName>
        <fullName evidence="2">Uncharacterized protein</fullName>
    </submittedName>
</protein>
<keyword evidence="1" id="KW-1133">Transmembrane helix</keyword>
<feature type="transmembrane region" description="Helical" evidence="1">
    <location>
        <begin position="59"/>
        <end position="86"/>
    </location>
</feature>
<sequence>MPPKPAWAPPVPRADLVLYRASYWRSLKAGLQGAAIIFAGLLVLGLGKLDLYGHGLPVLFSRVLAVLTLVVVPLQGVAIMNFRCLAMYGLQPSKRQPVSFSVAPLKIHARSRGLHTWRAALAPCAFHACSLLGSSVMLMVPVGLPREHLGLVFGFLVMMPLIVVAGDAFIVWCLPMLDHTWGTKSGPFCSGASFMGFVFVVIGFVLSRGAVDGKWLGAAMASLLCACEVAALSLHNYVFRKYYLMAPRACQACLGTRQSMYVCIAVGMLHNAVESARLLLVIYDAQWSGEISSTMVTAGAGLISNLAVRSGWLQRAVAYLSRGSLCQTNLGLLLQDMKFQMGYARFLAIAPIAAVRVLLGCPLLPGAAVGWATLVCLVVEAVEDVLVLLLARLGLNAKPAFSSLTEEQALARARAGGVCCCPRSSRQGLAYKRETPVVPLPAAPPSQEERQFAELLLRAHRWSTTELFDESSPTLPQWAHFSAVYTGMCLLVSGMIMIFGADFVLGFSGAVPGPAEARAVLWWPLPTADGQC</sequence>
<dbReference type="EMBL" id="HBNR01045928">
    <property type="protein sequence ID" value="CAE4607205.1"/>
    <property type="molecule type" value="Transcribed_RNA"/>
</dbReference>
<feature type="transmembrane region" description="Helical" evidence="1">
    <location>
        <begin position="343"/>
        <end position="365"/>
    </location>
</feature>
<feature type="transmembrane region" description="Helical" evidence="1">
    <location>
        <begin position="218"/>
        <end position="239"/>
    </location>
</feature>
<dbReference type="AlphaFoldDB" id="A0A7S4R8X6"/>
<keyword evidence="1" id="KW-0812">Transmembrane</keyword>
<evidence type="ECO:0000313" key="2">
    <source>
        <dbReference type="EMBL" id="CAE4607205.1"/>
    </source>
</evidence>
<feature type="transmembrane region" description="Helical" evidence="1">
    <location>
        <begin position="186"/>
        <end position="206"/>
    </location>
</feature>
<organism evidence="2">
    <name type="scientific">Alexandrium monilatum</name>
    <dbReference type="NCBI Taxonomy" id="311494"/>
    <lineage>
        <taxon>Eukaryota</taxon>
        <taxon>Sar</taxon>
        <taxon>Alveolata</taxon>
        <taxon>Dinophyceae</taxon>
        <taxon>Gonyaulacales</taxon>
        <taxon>Pyrocystaceae</taxon>
        <taxon>Alexandrium</taxon>
    </lineage>
</organism>
<name>A0A7S4R8X6_9DINO</name>
<proteinExistence type="predicted"/>
<evidence type="ECO:0000256" key="1">
    <source>
        <dbReference type="SAM" id="Phobius"/>
    </source>
</evidence>
<feature type="transmembrane region" description="Helical" evidence="1">
    <location>
        <begin position="483"/>
        <end position="505"/>
    </location>
</feature>
<keyword evidence="1" id="KW-0472">Membrane</keyword>
<gene>
    <name evidence="2" type="ORF">AMON00008_LOCUS31971</name>
</gene>
<accession>A0A7S4R8X6</accession>
<reference evidence="2" key="1">
    <citation type="submission" date="2021-01" db="EMBL/GenBank/DDBJ databases">
        <authorList>
            <person name="Corre E."/>
            <person name="Pelletier E."/>
            <person name="Niang G."/>
            <person name="Scheremetjew M."/>
            <person name="Finn R."/>
            <person name="Kale V."/>
            <person name="Holt S."/>
            <person name="Cochrane G."/>
            <person name="Meng A."/>
            <person name="Brown T."/>
            <person name="Cohen L."/>
        </authorList>
    </citation>
    <scope>NUCLEOTIDE SEQUENCE</scope>
    <source>
        <strain evidence="2">CCMP3105</strain>
    </source>
</reference>
<feature type="transmembrane region" description="Helical" evidence="1">
    <location>
        <begin position="371"/>
        <end position="391"/>
    </location>
</feature>